<dbReference type="Pfam" id="PF00069">
    <property type="entry name" value="Pkinase"/>
    <property type="match status" value="1"/>
</dbReference>
<dbReference type="GO" id="GO:0005737">
    <property type="term" value="C:cytoplasm"/>
    <property type="evidence" value="ECO:0007669"/>
    <property type="project" value="TreeGrafter"/>
</dbReference>
<keyword evidence="5" id="KW-0808">Transferase</keyword>
<dbReference type="AlphaFoldDB" id="A0AAE0V1Y7"/>
<feature type="non-terminal residue" evidence="12">
    <location>
        <position position="127"/>
    </location>
</feature>
<dbReference type="InterPro" id="IPR000719">
    <property type="entry name" value="Prot_kinase_dom"/>
</dbReference>
<dbReference type="PANTHER" id="PTHR22984:SF25">
    <property type="entry name" value="PROTEIN KINASE DOMAIN-CONTAINING PROTEIN"/>
    <property type="match status" value="1"/>
</dbReference>
<comment type="subcellular location">
    <subcellularLocation>
        <location evidence="1">Host cell</location>
    </subcellularLocation>
</comment>
<evidence type="ECO:0000313" key="12">
    <source>
        <dbReference type="EMBL" id="KAK3529399.1"/>
    </source>
</evidence>
<keyword evidence="13" id="KW-1185">Reference proteome</keyword>
<dbReference type="PROSITE" id="PS50011">
    <property type="entry name" value="PROTEIN_KINASE_DOM"/>
    <property type="match status" value="1"/>
</dbReference>
<dbReference type="EC" id="2.7.11.1" evidence="3"/>
<organism evidence="12 13">
    <name type="scientific">Hemibagrus guttatus</name>
    <dbReference type="NCBI Taxonomy" id="175788"/>
    <lineage>
        <taxon>Eukaryota</taxon>
        <taxon>Metazoa</taxon>
        <taxon>Chordata</taxon>
        <taxon>Craniata</taxon>
        <taxon>Vertebrata</taxon>
        <taxon>Euteleostomi</taxon>
        <taxon>Actinopterygii</taxon>
        <taxon>Neopterygii</taxon>
        <taxon>Teleostei</taxon>
        <taxon>Ostariophysi</taxon>
        <taxon>Siluriformes</taxon>
        <taxon>Bagridae</taxon>
        <taxon>Hemibagrus</taxon>
    </lineage>
</organism>
<evidence type="ECO:0000256" key="4">
    <source>
        <dbReference type="ARBA" id="ARBA00022527"/>
    </source>
</evidence>
<accession>A0AAE0V1Y7</accession>
<dbReference type="GO" id="GO:0004674">
    <property type="term" value="F:protein serine/threonine kinase activity"/>
    <property type="evidence" value="ECO:0007669"/>
    <property type="project" value="UniProtKB-KW"/>
</dbReference>
<dbReference type="SUPFAM" id="SSF56112">
    <property type="entry name" value="Protein kinase-like (PK-like)"/>
    <property type="match status" value="1"/>
</dbReference>
<evidence type="ECO:0000256" key="5">
    <source>
        <dbReference type="ARBA" id="ARBA00022679"/>
    </source>
</evidence>
<evidence type="ECO:0000256" key="1">
    <source>
        <dbReference type="ARBA" id="ARBA00004340"/>
    </source>
</evidence>
<evidence type="ECO:0000256" key="3">
    <source>
        <dbReference type="ARBA" id="ARBA00012513"/>
    </source>
</evidence>
<dbReference type="PANTHER" id="PTHR22984">
    <property type="entry name" value="SERINE/THREONINE-PROTEIN KINASE PIM"/>
    <property type="match status" value="1"/>
</dbReference>
<dbReference type="EMBL" id="JAUCMX010000012">
    <property type="protein sequence ID" value="KAK3529399.1"/>
    <property type="molecule type" value="Genomic_DNA"/>
</dbReference>
<proteinExistence type="inferred from homology"/>
<comment type="similarity">
    <text evidence="2">Belongs to the protein kinase superfamily. CAMK Ser/Thr protein kinase family. PIM subfamily.</text>
</comment>
<name>A0AAE0V1Y7_9TELE</name>
<evidence type="ECO:0000256" key="7">
    <source>
        <dbReference type="ARBA" id="ARBA00022777"/>
    </source>
</evidence>
<evidence type="ECO:0000256" key="2">
    <source>
        <dbReference type="ARBA" id="ARBA00005505"/>
    </source>
</evidence>
<dbReference type="PROSITE" id="PS00109">
    <property type="entry name" value="PROTEIN_KINASE_TYR"/>
    <property type="match status" value="1"/>
</dbReference>
<dbReference type="InterPro" id="IPR011009">
    <property type="entry name" value="Kinase-like_dom_sf"/>
</dbReference>
<evidence type="ECO:0000256" key="8">
    <source>
        <dbReference type="ARBA" id="ARBA00022840"/>
    </source>
</evidence>
<feature type="domain" description="Protein kinase" evidence="11">
    <location>
        <begin position="1"/>
        <end position="121"/>
    </location>
</feature>
<dbReference type="InterPro" id="IPR008266">
    <property type="entry name" value="Tyr_kinase_AS"/>
</dbReference>
<dbReference type="Gene3D" id="1.10.510.10">
    <property type="entry name" value="Transferase(Phosphotransferase) domain 1"/>
    <property type="match status" value="2"/>
</dbReference>
<dbReference type="GO" id="GO:0043657">
    <property type="term" value="C:host cell"/>
    <property type="evidence" value="ECO:0007669"/>
    <property type="project" value="UniProtKB-SubCell"/>
</dbReference>
<evidence type="ECO:0000259" key="11">
    <source>
        <dbReference type="PROSITE" id="PS50011"/>
    </source>
</evidence>
<evidence type="ECO:0000256" key="10">
    <source>
        <dbReference type="ARBA" id="ARBA00048679"/>
    </source>
</evidence>
<keyword evidence="8" id="KW-0067">ATP-binding</keyword>
<evidence type="ECO:0000313" key="13">
    <source>
        <dbReference type="Proteomes" id="UP001274896"/>
    </source>
</evidence>
<evidence type="ECO:0000256" key="9">
    <source>
        <dbReference type="ARBA" id="ARBA00047899"/>
    </source>
</evidence>
<keyword evidence="6" id="KW-0547">Nucleotide-binding</keyword>
<gene>
    <name evidence="12" type="ORF">QTP70_031144</name>
</gene>
<protein>
    <recommendedName>
        <fullName evidence="3">non-specific serine/threonine protein kinase</fullName>
        <ecNumber evidence="3">2.7.11.1</ecNumber>
    </recommendedName>
</protein>
<comment type="caution">
    <text evidence="12">The sequence shown here is derived from an EMBL/GenBank/DDBJ whole genome shotgun (WGS) entry which is preliminary data.</text>
</comment>
<sequence>MRQVLQAVIHSRAYGVSHGDLRPKNILVNPDTLEVKLIDFGCGYYVKDYKLSSEAHITSVWSLGLLLVELVYGDISFNSPDIMIKKCSKFLSKECVQLLTLCLKRHVNAPTFEEILNHSWFRDKPSP</sequence>
<dbReference type="InterPro" id="IPR051138">
    <property type="entry name" value="PIM_Ser/Thr_kinase"/>
</dbReference>
<comment type="catalytic activity">
    <reaction evidence="9">
        <text>L-threonyl-[protein] + ATP = O-phospho-L-threonyl-[protein] + ADP + H(+)</text>
        <dbReference type="Rhea" id="RHEA:46608"/>
        <dbReference type="Rhea" id="RHEA-COMP:11060"/>
        <dbReference type="Rhea" id="RHEA-COMP:11605"/>
        <dbReference type="ChEBI" id="CHEBI:15378"/>
        <dbReference type="ChEBI" id="CHEBI:30013"/>
        <dbReference type="ChEBI" id="CHEBI:30616"/>
        <dbReference type="ChEBI" id="CHEBI:61977"/>
        <dbReference type="ChEBI" id="CHEBI:456216"/>
        <dbReference type="EC" id="2.7.11.1"/>
    </reaction>
</comment>
<evidence type="ECO:0000256" key="6">
    <source>
        <dbReference type="ARBA" id="ARBA00022741"/>
    </source>
</evidence>
<keyword evidence="4" id="KW-0723">Serine/threonine-protein kinase</keyword>
<dbReference type="Proteomes" id="UP001274896">
    <property type="component" value="Unassembled WGS sequence"/>
</dbReference>
<keyword evidence="7" id="KW-0418">Kinase</keyword>
<comment type="catalytic activity">
    <reaction evidence="10">
        <text>L-seryl-[protein] + ATP = O-phospho-L-seryl-[protein] + ADP + H(+)</text>
        <dbReference type="Rhea" id="RHEA:17989"/>
        <dbReference type="Rhea" id="RHEA-COMP:9863"/>
        <dbReference type="Rhea" id="RHEA-COMP:11604"/>
        <dbReference type="ChEBI" id="CHEBI:15378"/>
        <dbReference type="ChEBI" id="CHEBI:29999"/>
        <dbReference type="ChEBI" id="CHEBI:30616"/>
        <dbReference type="ChEBI" id="CHEBI:83421"/>
        <dbReference type="ChEBI" id="CHEBI:456216"/>
        <dbReference type="EC" id="2.7.11.1"/>
    </reaction>
</comment>
<dbReference type="GO" id="GO:0005524">
    <property type="term" value="F:ATP binding"/>
    <property type="evidence" value="ECO:0007669"/>
    <property type="project" value="UniProtKB-KW"/>
</dbReference>
<reference evidence="12" key="1">
    <citation type="submission" date="2023-06" db="EMBL/GenBank/DDBJ databases">
        <title>Male Hemibagrus guttatus genome.</title>
        <authorList>
            <person name="Bian C."/>
        </authorList>
    </citation>
    <scope>NUCLEOTIDE SEQUENCE</scope>
    <source>
        <strain evidence="12">Male_cb2023</strain>
        <tissue evidence="12">Muscle</tissue>
    </source>
</reference>